<accession>D8PQI9</accession>
<protein>
    <recommendedName>
        <fullName evidence="6">Methyltransferase type 11 domain-containing protein</fullName>
    </recommendedName>
</protein>
<dbReference type="AlphaFoldDB" id="D8PQI9"/>
<gene>
    <name evidence="4" type="ORF">SCHCODRAFT_71943</name>
</gene>
<name>D8PQI9_SCHCM</name>
<dbReference type="Proteomes" id="UP000007431">
    <property type="component" value="Unassembled WGS sequence"/>
</dbReference>
<dbReference type="Gene3D" id="3.40.50.150">
    <property type="entry name" value="Vaccinia Virus protein VP39"/>
    <property type="match status" value="1"/>
</dbReference>
<keyword evidence="2" id="KW-0808">Transferase</keyword>
<reference evidence="4 5" key="1">
    <citation type="journal article" date="2010" name="Nat. Biotechnol.">
        <title>Genome sequence of the model mushroom Schizophyllum commune.</title>
        <authorList>
            <person name="Ohm R.A."/>
            <person name="de Jong J.F."/>
            <person name="Lugones L.G."/>
            <person name="Aerts A."/>
            <person name="Kothe E."/>
            <person name="Stajich J.E."/>
            <person name="de Vries R.P."/>
            <person name="Record E."/>
            <person name="Levasseur A."/>
            <person name="Baker S.E."/>
            <person name="Bartholomew K.A."/>
            <person name="Coutinho P.M."/>
            <person name="Erdmann S."/>
            <person name="Fowler T.J."/>
            <person name="Gathman A.C."/>
            <person name="Lombard V."/>
            <person name="Henrissat B."/>
            <person name="Knabe N."/>
            <person name="Kuees U."/>
            <person name="Lilly W.W."/>
            <person name="Lindquist E."/>
            <person name="Lucas S."/>
            <person name="Magnuson J.K."/>
            <person name="Piumi F."/>
            <person name="Raudaskoski M."/>
            <person name="Salamov A."/>
            <person name="Schmutz J."/>
            <person name="Schwarze F.W.M.R."/>
            <person name="vanKuyk P.A."/>
            <person name="Horton J.S."/>
            <person name="Grigoriev I.V."/>
            <person name="Woesten H.A.B."/>
        </authorList>
    </citation>
    <scope>NUCLEOTIDE SEQUENCE [LARGE SCALE GENOMIC DNA]</scope>
    <source>
        <strain evidence="5">H4-8 / FGSC 9210</strain>
    </source>
</reference>
<dbReference type="OrthoDB" id="16816at2759"/>
<dbReference type="PANTHER" id="PTHR13090:SF1">
    <property type="entry name" value="ARGININE-HYDROXYLASE NDUFAF5, MITOCHONDRIAL"/>
    <property type="match status" value="1"/>
</dbReference>
<evidence type="ECO:0000313" key="4">
    <source>
        <dbReference type="EMBL" id="EFJ03079.1"/>
    </source>
</evidence>
<evidence type="ECO:0000256" key="2">
    <source>
        <dbReference type="ARBA" id="ARBA00022679"/>
    </source>
</evidence>
<proteinExistence type="predicted"/>
<dbReference type="GO" id="GO:0032259">
    <property type="term" value="P:methylation"/>
    <property type="evidence" value="ECO:0007669"/>
    <property type="project" value="UniProtKB-KW"/>
</dbReference>
<dbReference type="GO" id="GO:0032981">
    <property type="term" value="P:mitochondrial respiratory chain complex I assembly"/>
    <property type="evidence" value="ECO:0007669"/>
    <property type="project" value="TreeGrafter"/>
</dbReference>
<dbReference type="InterPro" id="IPR050602">
    <property type="entry name" value="Malonyl-ACP_OMT"/>
</dbReference>
<dbReference type="GO" id="GO:0005739">
    <property type="term" value="C:mitochondrion"/>
    <property type="evidence" value="ECO:0007669"/>
    <property type="project" value="TreeGrafter"/>
</dbReference>
<dbReference type="VEuPathDB" id="FungiDB:SCHCODRAFT_02747589"/>
<dbReference type="KEGG" id="scm:SCHCO_02747589"/>
<feature type="region of interest" description="Disordered" evidence="3">
    <location>
        <begin position="154"/>
        <end position="175"/>
    </location>
</feature>
<keyword evidence="5" id="KW-1185">Reference proteome</keyword>
<dbReference type="InterPro" id="IPR029063">
    <property type="entry name" value="SAM-dependent_MTases_sf"/>
</dbReference>
<evidence type="ECO:0008006" key="6">
    <source>
        <dbReference type="Google" id="ProtNLM"/>
    </source>
</evidence>
<dbReference type="EMBL" id="GL377302">
    <property type="protein sequence ID" value="EFJ03079.1"/>
    <property type="molecule type" value="Genomic_DNA"/>
</dbReference>
<sequence length="175" mass="19205">MHWINDLPGVLVQIREALQPDGLFLGAMLGGETLYELRSSLQLAETEREGGLSPHISPMTGTQDMSNLMGRAGFTMLTVDTDEVKVAYPSMWELLEDLQSMGESSAIVGRRPYIHRDTLAAASAIYKALHGNEDGSIPATFQIVYMIGWKPSPNQPKPAKRGSGEVNLKDVFETK</sequence>
<dbReference type="HOGENOM" id="CLU_046586_3_0_1"/>
<evidence type="ECO:0000313" key="5">
    <source>
        <dbReference type="Proteomes" id="UP000007431"/>
    </source>
</evidence>
<dbReference type="InParanoid" id="D8PQI9"/>
<dbReference type="GO" id="GO:0008168">
    <property type="term" value="F:methyltransferase activity"/>
    <property type="evidence" value="ECO:0007669"/>
    <property type="project" value="UniProtKB-KW"/>
</dbReference>
<organism evidence="5">
    <name type="scientific">Schizophyllum commune (strain H4-8 / FGSC 9210)</name>
    <name type="common">Split gill fungus</name>
    <dbReference type="NCBI Taxonomy" id="578458"/>
    <lineage>
        <taxon>Eukaryota</taxon>
        <taxon>Fungi</taxon>
        <taxon>Dikarya</taxon>
        <taxon>Basidiomycota</taxon>
        <taxon>Agaricomycotina</taxon>
        <taxon>Agaricomycetes</taxon>
        <taxon>Agaricomycetidae</taxon>
        <taxon>Agaricales</taxon>
        <taxon>Schizophyllaceae</taxon>
        <taxon>Schizophyllum</taxon>
    </lineage>
</organism>
<evidence type="ECO:0000256" key="1">
    <source>
        <dbReference type="ARBA" id="ARBA00022603"/>
    </source>
</evidence>
<dbReference type="STRING" id="578458.D8PQI9"/>
<dbReference type="eggNOG" id="KOG2940">
    <property type="taxonomic scope" value="Eukaryota"/>
</dbReference>
<dbReference type="OMA" id="CAGLMQR"/>
<keyword evidence="1" id="KW-0489">Methyltransferase</keyword>
<dbReference type="SUPFAM" id="SSF53335">
    <property type="entry name" value="S-adenosyl-L-methionine-dependent methyltransferases"/>
    <property type="match status" value="1"/>
</dbReference>
<evidence type="ECO:0000256" key="3">
    <source>
        <dbReference type="SAM" id="MobiDB-lite"/>
    </source>
</evidence>
<dbReference type="GeneID" id="9587953"/>
<dbReference type="PANTHER" id="PTHR13090">
    <property type="entry name" value="ARGININE-HYDROXYLASE NDUFAF5, MITOCHONDRIAL"/>
    <property type="match status" value="1"/>
</dbReference>